<feature type="region of interest" description="Disordered" evidence="4">
    <location>
        <begin position="571"/>
        <end position="590"/>
    </location>
</feature>
<dbReference type="GO" id="GO:0043041">
    <property type="term" value="P:amino acid activation for nonribosomal peptide biosynthetic process"/>
    <property type="evidence" value="ECO:0007669"/>
    <property type="project" value="TreeGrafter"/>
</dbReference>
<dbReference type="Gene3D" id="2.30.38.10">
    <property type="entry name" value="Luciferase, Domain 3"/>
    <property type="match status" value="1"/>
</dbReference>
<dbReference type="Pfam" id="PF00668">
    <property type="entry name" value="Condensation"/>
    <property type="match status" value="1"/>
</dbReference>
<dbReference type="InterPro" id="IPR036736">
    <property type="entry name" value="ACP-like_sf"/>
</dbReference>
<dbReference type="GO" id="GO:0044550">
    <property type="term" value="P:secondary metabolite biosynthetic process"/>
    <property type="evidence" value="ECO:0007669"/>
    <property type="project" value="UniProtKB-ARBA"/>
</dbReference>
<dbReference type="InterPro" id="IPR001242">
    <property type="entry name" value="Condensation_dom"/>
</dbReference>
<gene>
    <name evidence="6" type="ORF">A4R43_08305</name>
</gene>
<sequence length="1009" mass="110401">MTGVHELFERRADQHPEAPAVEFGERRLTYRQLDEAANRLAHHLRGLGTKPGVRVGICLERSADVAISVLAVLKAGGVYVPLDPEYPPERLAYMADDAGVSVVVTNERNRELVVRERVVDLDRDRREIDGHSPARLHATASAEAPAFVLYTSGSTGRPKGVLTAHRSVVRLVCDTNYLRVEPGDRVAQGSSCSFDPLTFELWGPLLNGGSVVVLAKEVMVDPDALAAVLRRTGIAVMFMTTSAFYAVVRARPDTFASLRELIVGGEALEAARVRELAPPPGRLINVYGPTETTTFATWFDLTGPPEDDGILPIGTPVAGTETYVLDERGEPVAPGEVGELYIGGAGVGVGYLGRPVLTAEKFVPHPFTERAGARLYRTGDHVRRRPDGVLEFVRRIDGQVKIRGFRIEIGEVEARLKEHPAVRTAAVVVAEFQGGRRLVAYVVPEPGQRTAAVDLRAFLHQSLPGYMVPSDFVTLDALPLSANGKVDRAALRAAPVPEVAAEPGASATPVEEVLTEVFADVLEVPRVRPDDDFFALGGDSLRATRLVARANELLGSRILLRDLLSGPNPRALATHVGDDAGTAPGPRPRPELVPLSFAQQRLWFMDQVEPGTSRYNVPITLSLKGKLDRLALADALDEVVARHEALRTTFPSPKGRPRQVVADELHVDLNWTDLSDDPGEAARLTIEDGNAPFDLATGPLVRARLIRLGEDEHRLLLVFHHIVIDAWSLDIVLRELGELYSGKSLAPVTLQCADHAIWQREWLRGEVLDDLLRYWRAALGTEVPTLDLPYDKPGSREGFRGATAVRGIDAALVRELRALSRRHGVTLYMTLLAAFQRQLGRWAGADEVVVGTPIAGRTAPELRSVVGCLINMVPVRANLATAPDFASLLSNVRADTLGAFAHQDLPFDRLVEELGPRRRPRDFMPLFRVMFSFLDARELPEFPGVEVGYRLGWPQNAAQFALSLVVEVAGPELKTTLQYDSDRFTPETAMAVLDGFERTLRGVTEEDSR</sequence>
<dbReference type="Gene3D" id="3.30.300.30">
    <property type="match status" value="1"/>
</dbReference>
<keyword evidence="2" id="KW-0596">Phosphopantetheine</keyword>
<dbReference type="InterPro" id="IPR009081">
    <property type="entry name" value="PP-bd_ACP"/>
</dbReference>
<reference evidence="6 7" key="1">
    <citation type="submission" date="2016-04" db="EMBL/GenBank/DDBJ databases">
        <title>Complete genome sequence and analysis of deep-sea sediment isolate, Amycolatopsis sp. WP1.</title>
        <authorList>
            <person name="Wang H."/>
            <person name="Chen S."/>
            <person name="Wu Q."/>
        </authorList>
    </citation>
    <scope>NUCLEOTIDE SEQUENCE [LARGE SCALE GENOMIC DNA]</scope>
    <source>
        <strain evidence="6 7">WP1</strain>
    </source>
</reference>
<dbReference type="OrthoDB" id="2472181at2"/>
<dbReference type="Proteomes" id="UP000250434">
    <property type="component" value="Chromosome"/>
</dbReference>
<dbReference type="FunFam" id="2.30.38.10:FF:000001">
    <property type="entry name" value="Non-ribosomal peptide synthetase PvdI"/>
    <property type="match status" value="1"/>
</dbReference>
<evidence type="ECO:0000313" key="6">
    <source>
        <dbReference type="EMBL" id="AXB42529.1"/>
    </source>
</evidence>
<dbReference type="Pfam" id="PF13193">
    <property type="entry name" value="AMP-binding_C"/>
    <property type="match status" value="1"/>
</dbReference>
<dbReference type="PROSITE" id="PS00455">
    <property type="entry name" value="AMP_BINDING"/>
    <property type="match status" value="1"/>
</dbReference>
<dbReference type="NCBIfam" id="TIGR01733">
    <property type="entry name" value="AA-adenyl-dom"/>
    <property type="match status" value="1"/>
</dbReference>
<dbReference type="Pfam" id="PF00550">
    <property type="entry name" value="PP-binding"/>
    <property type="match status" value="1"/>
</dbReference>
<dbReference type="EMBL" id="CP015163">
    <property type="protein sequence ID" value="AXB42529.1"/>
    <property type="molecule type" value="Genomic_DNA"/>
</dbReference>
<evidence type="ECO:0000256" key="3">
    <source>
        <dbReference type="ARBA" id="ARBA00022553"/>
    </source>
</evidence>
<comment type="cofactor">
    <cofactor evidence="1">
        <name>pantetheine 4'-phosphate</name>
        <dbReference type="ChEBI" id="CHEBI:47942"/>
    </cofactor>
</comment>
<dbReference type="Gene3D" id="3.30.559.30">
    <property type="entry name" value="Nonribosomal peptide synthetase, condensation domain"/>
    <property type="match status" value="1"/>
</dbReference>
<dbReference type="InterPro" id="IPR020845">
    <property type="entry name" value="AMP-binding_CS"/>
</dbReference>
<dbReference type="CDD" id="cd12117">
    <property type="entry name" value="A_NRPS_Srf_like"/>
    <property type="match status" value="1"/>
</dbReference>
<dbReference type="FunFam" id="3.40.50.980:FF:000001">
    <property type="entry name" value="Non-ribosomal peptide synthetase"/>
    <property type="match status" value="1"/>
</dbReference>
<dbReference type="GO" id="GO:0008610">
    <property type="term" value="P:lipid biosynthetic process"/>
    <property type="evidence" value="ECO:0007669"/>
    <property type="project" value="UniProtKB-ARBA"/>
</dbReference>
<dbReference type="SUPFAM" id="SSF47336">
    <property type="entry name" value="ACP-like"/>
    <property type="match status" value="1"/>
</dbReference>
<dbReference type="SUPFAM" id="SSF52777">
    <property type="entry name" value="CoA-dependent acyltransferases"/>
    <property type="match status" value="2"/>
</dbReference>
<dbReference type="SMART" id="SM00823">
    <property type="entry name" value="PKS_PP"/>
    <property type="match status" value="1"/>
</dbReference>
<evidence type="ECO:0000256" key="2">
    <source>
        <dbReference type="ARBA" id="ARBA00022450"/>
    </source>
</evidence>
<evidence type="ECO:0000259" key="5">
    <source>
        <dbReference type="PROSITE" id="PS50075"/>
    </source>
</evidence>
<keyword evidence="7" id="KW-1185">Reference proteome</keyword>
<name>A0A344L3A5_9PSEU</name>
<dbReference type="PROSITE" id="PS00012">
    <property type="entry name" value="PHOSPHOPANTETHEINE"/>
    <property type="match status" value="1"/>
</dbReference>
<dbReference type="FunFam" id="3.40.50.12780:FF:000012">
    <property type="entry name" value="Non-ribosomal peptide synthetase"/>
    <property type="match status" value="1"/>
</dbReference>
<accession>A0A344L3A5</accession>
<proteinExistence type="predicted"/>
<dbReference type="Pfam" id="PF00501">
    <property type="entry name" value="AMP-binding"/>
    <property type="match status" value="1"/>
</dbReference>
<evidence type="ECO:0000256" key="1">
    <source>
        <dbReference type="ARBA" id="ARBA00001957"/>
    </source>
</evidence>
<dbReference type="InterPro" id="IPR020806">
    <property type="entry name" value="PKS_PP-bd"/>
</dbReference>
<dbReference type="AlphaFoldDB" id="A0A344L3A5"/>
<dbReference type="GO" id="GO:0003824">
    <property type="term" value="F:catalytic activity"/>
    <property type="evidence" value="ECO:0007669"/>
    <property type="project" value="InterPro"/>
</dbReference>
<dbReference type="InterPro" id="IPR006162">
    <property type="entry name" value="Ppantetheine_attach_site"/>
</dbReference>
<dbReference type="Gene3D" id="3.30.559.10">
    <property type="entry name" value="Chloramphenicol acetyltransferase-like domain"/>
    <property type="match status" value="1"/>
</dbReference>
<keyword evidence="3" id="KW-0597">Phosphoprotein</keyword>
<dbReference type="KEGG" id="aab:A4R43_08305"/>
<dbReference type="SUPFAM" id="SSF56801">
    <property type="entry name" value="Acetyl-CoA synthetase-like"/>
    <property type="match status" value="1"/>
</dbReference>
<dbReference type="GO" id="GO:0005829">
    <property type="term" value="C:cytosol"/>
    <property type="evidence" value="ECO:0007669"/>
    <property type="project" value="TreeGrafter"/>
</dbReference>
<protein>
    <recommendedName>
        <fullName evidence="5">Carrier domain-containing protein</fullName>
    </recommendedName>
</protein>
<dbReference type="PROSITE" id="PS50075">
    <property type="entry name" value="CARRIER"/>
    <property type="match status" value="1"/>
</dbReference>
<evidence type="ECO:0000256" key="4">
    <source>
        <dbReference type="SAM" id="MobiDB-lite"/>
    </source>
</evidence>
<dbReference type="CDD" id="cd19531">
    <property type="entry name" value="LCL_NRPS-like"/>
    <property type="match status" value="1"/>
</dbReference>
<dbReference type="PANTHER" id="PTHR45527:SF1">
    <property type="entry name" value="FATTY ACID SYNTHASE"/>
    <property type="match status" value="1"/>
</dbReference>
<dbReference type="InterPro" id="IPR000873">
    <property type="entry name" value="AMP-dep_synth/lig_dom"/>
</dbReference>
<dbReference type="PANTHER" id="PTHR45527">
    <property type="entry name" value="NONRIBOSOMAL PEPTIDE SYNTHETASE"/>
    <property type="match status" value="1"/>
</dbReference>
<dbReference type="InterPro" id="IPR045851">
    <property type="entry name" value="AMP-bd_C_sf"/>
</dbReference>
<evidence type="ECO:0000313" key="7">
    <source>
        <dbReference type="Proteomes" id="UP000250434"/>
    </source>
</evidence>
<dbReference type="InterPro" id="IPR010071">
    <property type="entry name" value="AA_adenyl_dom"/>
</dbReference>
<dbReference type="Gene3D" id="1.10.1200.10">
    <property type="entry name" value="ACP-like"/>
    <property type="match status" value="1"/>
</dbReference>
<dbReference type="GO" id="GO:0031177">
    <property type="term" value="F:phosphopantetheine binding"/>
    <property type="evidence" value="ECO:0007669"/>
    <property type="project" value="InterPro"/>
</dbReference>
<dbReference type="Gene3D" id="3.40.50.980">
    <property type="match status" value="2"/>
</dbReference>
<dbReference type="InterPro" id="IPR023213">
    <property type="entry name" value="CAT-like_dom_sf"/>
</dbReference>
<dbReference type="FunFam" id="3.30.300.30:FF:000010">
    <property type="entry name" value="Enterobactin synthetase component F"/>
    <property type="match status" value="1"/>
</dbReference>
<feature type="domain" description="Carrier" evidence="5">
    <location>
        <begin position="505"/>
        <end position="580"/>
    </location>
</feature>
<dbReference type="InterPro" id="IPR025110">
    <property type="entry name" value="AMP-bd_C"/>
</dbReference>
<dbReference type="RefSeq" id="WP_113691798.1">
    <property type="nucleotide sequence ID" value="NZ_CP015163.1"/>
</dbReference>
<organism evidence="6 7">
    <name type="scientific">Amycolatopsis albispora</name>
    <dbReference type="NCBI Taxonomy" id="1804986"/>
    <lineage>
        <taxon>Bacteria</taxon>
        <taxon>Bacillati</taxon>
        <taxon>Actinomycetota</taxon>
        <taxon>Actinomycetes</taxon>
        <taxon>Pseudonocardiales</taxon>
        <taxon>Pseudonocardiaceae</taxon>
        <taxon>Amycolatopsis</taxon>
    </lineage>
</organism>